<dbReference type="Pfam" id="PF00857">
    <property type="entry name" value="Isochorismatase"/>
    <property type="match status" value="1"/>
</dbReference>
<dbReference type="CDD" id="cd00431">
    <property type="entry name" value="cysteine_hydrolases"/>
    <property type="match status" value="1"/>
</dbReference>
<dbReference type="PANTHER" id="PTHR43540">
    <property type="entry name" value="PEROXYUREIDOACRYLATE/UREIDOACRYLATE AMIDOHYDROLASE-RELATED"/>
    <property type="match status" value="1"/>
</dbReference>
<dbReference type="PANTHER" id="PTHR43540:SF6">
    <property type="entry name" value="ISOCHORISMATASE-LIKE DOMAIN-CONTAINING PROTEIN"/>
    <property type="match status" value="1"/>
</dbReference>
<evidence type="ECO:0000313" key="4">
    <source>
        <dbReference type="EMBL" id="MDQ0351325.1"/>
    </source>
</evidence>
<dbReference type="Gene3D" id="3.40.50.850">
    <property type="entry name" value="Isochorismatase-like"/>
    <property type="match status" value="1"/>
</dbReference>
<feature type="domain" description="Isochorismatase-like" evidence="3">
    <location>
        <begin position="6"/>
        <end position="169"/>
    </location>
</feature>
<proteinExistence type="inferred from homology"/>
<dbReference type="Proteomes" id="UP001236723">
    <property type="component" value="Unassembled WGS sequence"/>
</dbReference>
<name>A0ABU0DT14_9BACI</name>
<dbReference type="SUPFAM" id="SSF52499">
    <property type="entry name" value="Isochorismatase-like hydrolases"/>
    <property type="match status" value="1"/>
</dbReference>
<dbReference type="EMBL" id="JAUSUP010000002">
    <property type="protein sequence ID" value="MDQ0351325.1"/>
    <property type="molecule type" value="Genomic_DNA"/>
</dbReference>
<evidence type="ECO:0000256" key="1">
    <source>
        <dbReference type="ARBA" id="ARBA00006336"/>
    </source>
</evidence>
<reference evidence="4 5" key="1">
    <citation type="submission" date="2023-07" db="EMBL/GenBank/DDBJ databases">
        <title>Genomic Encyclopedia of Type Strains, Phase IV (KMG-IV): sequencing the most valuable type-strain genomes for metagenomic binning, comparative biology and taxonomic classification.</title>
        <authorList>
            <person name="Goeker M."/>
        </authorList>
    </citation>
    <scope>NUCLEOTIDE SEQUENCE [LARGE SCALE GENOMIC DNA]</scope>
    <source>
        <strain evidence="4 5">DSM 15448</strain>
    </source>
</reference>
<keyword evidence="5" id="KW-1185">Reference proteome</keyword>
<keyword evidence="2" id="KW-0378">Hydrolase</keyword>
<protein>
    <submittedName>
        <fullName evidence="4">Nicotinamidase-related amidase</fullName>
    </submittedName>
</protein>
<accession>A0ABU0DT14</accession>
<evidence type="ECO:0000256" key="2">
    <source>
        <dbReference type="ARBA" id="ARBA00022801"/>
    </source>
</evidence>
<gene>
    <name evidence="4" type="ORF">J2R98_001139</name>
</gene>
<dbReference type="RefSeq" id="WP_307066971.1">
    <property type="nucleotide sequence ID" value="NZ_JAUSUP010000002.1"/>
</dbReference>
<dbReference type="InterPro" id="IPR036380">
    <property type="entry name" value="Isochorismatase-like_sf"/>
</dbReference>
<sequence>MKKSDSALVLIDLQKESNFGLDHMEEVIKNTEKLLPAFRASNLPIIYTRHINRADAVGLSEGEPLNEDGSPFYYHDGTDQIEIFDEIKPEKDEIVIDKYRWSAFHDTSLDLMLKSLGVKHLYIGGVVTDGCLMTSVFDAYFRDYQINLIHDITSASNAGAHQSAILTMTNWVYNMKIYDTDQLIKKLNGQSHNFFETDRADAMQFTAETMQDQFNKIVSKLAE</sequence>
<dbReference type="InterPro" id="IPR000868">
    <property type="entry name" value="Isochorismatase-like_dom"/>
</dbReference>
<evidence type="ECO:0000313" key="5">
    <source>
        <dbReference type="Proteomes" id="UP001236723"/>
    </source>
</evidence>
<comment type="similarity">
    <text evidence="1">Belongs to the isochorismatase family.</text>
</comment>
<organism evidence="4 5">
    <name type="scientific">Alkalibacillus filiformis</name>
    <dbReference type="NCBI Taxonomy" id="200990"/>
    <lineage>
        <taxon>Bacteria</taxon>
        <taxon>Bacillati</taxon>
        <taxon>Bacillota</taxon>
        <taxon>Bacilli</taxon>
        <taxon>Bacillales</taxon>
        <taxon>Bacillaceae</taxon>
        <taxon>Alkalibacillus</taxon>
    </lineage>
</organism>
<comment type="caution">
    <text evidence="4">The sequence shown here is derived from an EMBL/GenBank/DDBJ whole genome shotgun (WGS) entry which is preliminary data.</text>
</comment>
<evidence type="ECO:0000259" key="3">
    <source>
        <dbReference type="Pfam" id="PF00857"/>
    </source>
</evidence>
<dbReference type="InterPro" id="IPR050272">
    <property type="entry name" value="Isochorismatase-like_hydrls"/>
</dbReference>